<keyword evidence="3" id="KW-1185">Reference proteome</keyword>
<feature type="region of interest" description="Disordered" evidence="1">
    <location>
        <begin position="55"/>
        <end position="145"/>
    </location>
</feature>
<feature type="compositionally biased region" description="Polar residues" evidence="1">
    <location>
        <begin position="73"/>
        <end position="89"/>
    </location>
</feature>
<organism evidence="2 3">
    <name type="scientific">Brassica campestris</name>
    <name type="common">Field mustard</name>
    <dbReference type="NCBI Taxonomy" id="3711"/>
    <lineage>
        <taxon>Eukaryota</taxon>
        <taxon>Viridiplantae</taxon>
        <taxon>Streptophyta</taxon>
        <taxon>Embryophyta</taxon>
        <taxon>Tracheophyta</taxon>
        <taxon>Spermatophyta</taxon>
        <taxon>Magnoliopsida</taxon>
        <taxon>eudicotyledons</taxon>
        <taxon>Gunneridae</taxon>
        <taxon>Pentapetalae</taxon>
        <taxon>rosids</taxon>
        <taxon>malvids</taxon>
        <taxon>Brassicales</taxon>
        <taxon>Brassicaceae</taxon>
        <taxon>Brassiceae</taxon>
        <taxon>Brassica</taxon>
    </lineage>
</organism>
<feature type="compositionally biased region" description="Basic and acidic residues" evidence="1">
    <location>
        <begin position="114"/>
        <end position="123"/>
    </location>
</feature>
<dbReference type="Gramene" id="Bra021997.1">
    <property type="protein sequence ID" value="Bra021997.1-P"/>
    <property type="gene ID" value="Bra021997"/>
</dbReference>
<reference evidence="2 3" key="1">
    <citation type="journal article" date="2011" name="Nat. Genet.">
        <title>The genome of the mesopolyploid crop species Brassica rapa.</title>
        <authorList>
            <consortium name="Brassica rapa Genome Sequencing Project Consortium"/>
            <person name="Wang X."/>
            <person name="Wang H."/>
            <person name="Wang J."/>
            <person name="Sun R."/>
            <person name="Wu J."/>
            <person name="Liu S."/>
            <person name="Bai Y."/>
            <person name="Mun J.H."/>
            <person name="Bancroft I."/>
            <person name="Cheng F."/>
            <person name="Huang S."/>
            <person name="Li X."/>
            <person name="Hua W."/>
            <person name="Wang J."/>
            <person name="Wang X."/>
            <person name="Freeling M."/>
            <person name="Pires J.C."/>
            <person name="Paterson A.H."/>
            <person name="Chalhoub B."/>
            <person name="Wang B."/>
            <person name="Hayward A."/>
            <person name="Sharpe A.G."/>
            <person name="Park B.S."/>
            <person name="Weisshaar B."/>
            <person name="Liu B."/>
            <person name="Li B."/>
            <person name="Liu B."/>
            <person name="Tong C."/>
            <person name="Song C."/>
            <person name="Duran C."/>
            <person name="Peng C."/>
            <person name="Geng C."/>
            <person name="Koh C."/>
            <person name="Lin C."/>
            <person name="Edwards D."/>
            <person name="Mu D."/>
            <person name="Shen D."/>
            <person name="Soumpourou E."/>
            <person name="Li F."/>
            <person name="Fraser F."/>
            <person name="Conant G."/>
            <person name="Lassalle G."/>
            <person name="King G.J."/>
            <person name="Bonnema G."/>
            <person name="Tang H."/>
            <person name="Wang H."/>
            <person name="Belcram H."/>
            <person name="Zhou H."/>
            <person name="Hirakawa H."/>
            <person name="Abe H."/>
            <person name="Guo H."/>
            <person name="Wang H."/>
            <person name="Jin H."/>
            <person name="Parkin I.A."/>
            <person name="Batley J."/>
            <person name="Kim J.S."/>
            <person name="Just J."/>
            <person name="Li J."/>
            <person name="Xu J."/>
            <person name="Deng J."/>
            <person name="Kim J.A."/>
            <person name="Li J."/>
            <person name="Yu J."/>
            <person name="Meng J."/>
            <person name="Wang J."/>
            <person name="Min J."/>
            <person name="Poulain J."/>
            <person name="Wang J."/>
            <person name="Hatakeyama K."/>
            <person name="Wu K."/>
            <person name="Wang L."/>
            <person name="Fang L."/>
            <person name="Trick M."/>
            <person name="Links M.G."/>
            <person name="Zhao M."/>
            <person name="Jin M."/>
            <person name="Ramchiary N."/>
            <person name="Drou N."/>
            <person name="Berkman P.J."/>
            <person name="Cai Q."/>
            <person name="Huang Q."/>
            <person name="Li R."/>
            <person name="Tabata S."/>
            <person name="Cheng S."/>
            <person name="Zhang S."/>
            <person name="Zhang S."/>
            <person name="Huang S."/>
            <person name="Sato S."/>
            <person name="Sun S."/>
            <person name="Kwon S.J."/>
            <person name="Choi S.R."/>
            <person name="Lee T.H."/>
            <person name="Fan W."/>
            <person name="Zhao X."/>
            <person name="Tan X."/>
            <person name="Xu X."/>
            <person name="Wang Y."/>
            <person name="Qiu Y."/>
            <person name="Yin Y."/>
            <person name="Li Y."/>
            <person name="Du Y."/>
            <person name="Liao Y."/>
            <person name="Lim Y."/>
            <person name="Narusaka Y."/>
            <person name="Wang Y."/>
            <person name="Wang Z."/>
            <person name="Li Z."/>
            <person name="Wang Z."/>
            <person name="Xiong Z."/>
            <person name="Zhang Z."/>
        </authorList>
    </citation>
    <scope>NUCLEOTIDE SEQUENCE [LARGE SCALE GENOMIC DNA]</scope>
    <source>
        <strain evidence="2 3">cv. Chiifu-401-42</strain>
    </source>
</reference>
<dbReference type="Proteomes" id="UP000011750">
    <property type="component" value="Chromosome A02"/>
</dbReference>
<evidence type="ECO:0000313" key="2">
    <source>
        <dbReference type="EnsemblPlants" id="Bra021997.1-P"/>
    </source>
</evidence>
<dbReference type="AlphaFoldDB" id="M4DZQ0"/>
<feature type="compositionally biased region" description="Basic residues" evidence="1">
    <location>
        <begin position="56"/>
        <end position="67"/>
    </location>
</feature>
<feature type="region of interest" description="Disordered" evidence="1">
    <location>
        <begin position="242"/>
        <end position="340"/>
    </location>
</feature>
<feature type="compositionally biased region" description="Low complexity" evidence="1">
    <location>
        <begin position="262"/>
        <end position="278"/>
    </location>
</feature>
<reference evidence="2" key="3">
    <citation type="submission" date="2023-03" db="UniProtKB">
        <authorList>
            <consortium name="EnsemblPlants"/>
        </authorList>
    </citation>
    <scope>IDENTIFICATION</scope>
    <source>
        <strain evidence="2">cv. Chiifu-401-42</strain>
    </source>
</reference>
<accession>M4DZQ0</accession>
<dbReference type="InParanoid" id="M4DZQ0"/>
<evidence type="ECO:0000256" key="1">
    <source>
        <dbReference type="SAM" id="MobiDB-lite"/>
    </source>
</evidence>
<feature type="compositionally biased region" description="Polar residues" evidence="1">
    <location>
        <begin position="288"/>
        <end position="305"/>
    </location>
</feature>
<evidence type="ECO:0000313" key="3">
    <source>
        <dbReference type="Proteomes" id="UP000011750"/>
    </source>
</evidence>
<feature type="compositionally biased region" description="Basic and acidic residues" evidence="1">
    <location>
        <begin position="316"/>
        <end position="333"/>
    </location>
</feature>
<reference evidence="2 3" key="2">
    <citation type="journal article" date="2018" name="Hortic Res">
        <title>Improved Brassica rapa reference genome by single-molecule sequencing and chromosome conformation capture technologies.</title>
        <authorList>
            <person name="Zhang L."/>
            <person name="Cai X."/>
            <person name="Wu J."/>
            <person name="Liu M."/>
            <person name="Grob S."/>
            <person name="Cheng F."/>
            <person name="Liang J."/>
            <person name="Cai C."/>
            <person name="Liu Z."/>
            <person name="Liu B."/>
            <person name="Wang F."/>
            <person name="Li S."/>
            <person name="Liu F."/>
            <person name="Li X."/>
            <person name="Cheng L."/>
            <person name="Yang W."/>
            <person name="Li M.H."/>
            <person name="Grossniklaus U."/>
            <person name="Zheng H."/>
            <person name="Wang X."/>
        </authorList>
    </citation>
    <scope>NUCLEOTIDE SEQUENCE [LARGE SCALE GENOMIC DNA]</scope>
    <source>
        <strain evidence="2 3">cv. Chiifu-401-42</strain>
    </source>
</reference>
<sequence>MHSGSSIKLDEARSRVQVSKGCDSKRCHWFQALAEPSGHPRLHSRTVRLTGVLCRKGGKSKSGRSRKIKEAAGQSSQVAADGTNPTGLPTNPVVANTGGELPTDPANLTGTHQGNEEGQQHQEGEEEVESSNANRDGDRQEVAADGTAKQAAALFMKDMLEAMKVMGNQVVAMTHLFTLLVNSSVGQATPVATATPVADGPAVETAEVVEINPPLVSHLSSDLRGVLRPVMGRNEDVVFFERGTTPSEVENVDPVGSDSRTETLPTGPTNTGGTAGITKTQRIPPIGASNQDRASGHDQSSPSDRTSVKLAGEPSLKQDELKDAEPVKEKQASSEDMWPFIPEQCHTNLMIITMEDQLA</sequence>
<dbReference type="EnsemblPlants" id="Bra021997.1">
    <property type="protein sequence ID" value="Bra021997.1-P"/>
    <property type="gene ID" value="Bra021997"/>
</dbReference>
<dbReference type="HOGENOM" id="CLU_772439_0_0_1"/>
<protein>
    <submittedName>
        <fullName evidence="2">Uncharacterized protein</fullName>
    </submittedName>
</protein>
<proteinExistence type="predicted"/>
<name>M4DZQ0_BRACM</name>